<reference evidence="5 6" key="1">
    <citation type="submission" date="2017-01" db="EMBL/GenBank/DDBJ databases">
        <title>Draft genome sequence of Bacillus oleronius.</title>
        <authorList>
            <person name="Allam M."/>
        </authorList>
    </citation>
    <scope>NUCLEOTIDE SEQUENCE [LARGE SCALE GENOMIC DNA]</scope>
    <source>
        <strain evidence="5 6">DSM 9356</strain>
    </source>
</reference>
<dbReference type="PIRSF" id="PIRSF005902">
    <property type="entry name" value="DNase_TatD"/>
    <property type="match status" value="1"/>
</dbReference>
<dbReference type="PANTHER" id="PTHR46317:SF1">
    <property type="entry name" value="HYDROLASE, TATD FAMILY"/>
    <property type="match status" value="1"/>
</dbReference>
<evidence type="ECO:0000256" key="2">
    <source>
        <dbReference type="ARBA" id="ARBA00022723"/>
    </source>
</evidence>
<dbReference type="InterPro" id="IPR018228">
    <property type="entry name" value="DNase_TatD-rel_CS"/>
</dbReference>
<keyword evidence="3" id="KW-0378">Hydrolase</keyword>
<feature type="binding site" evidence="4">
    <location>
        <position position="9"/>
    </location>
    <ligand>
        <name>a divalent metal cation</name>
        <dbReference type="ChEBI" id="CHEBI:60240"/>
        <label>1</label>
    </ligand>
</feature>
<keyword evidence="2 4" id="KW-0479">Metal-binding</keyword>
<dbReference type="InterPro" id="IPR032466">
    <property type="entry name" value="Metal_Hydrolase"/>
</dbReference>
<gene>
    <name evidence="5" type="ORF">BWZ43_12820</name>
</gene>
<evidence type="ECO:0000256" key="3">
    <source>
        <dbReference type="ARBA" id="ARBA00022801"/>
    </source>
</evidence>
<organism evidence="5 6">
    <name type="scientific">Heyndrickxia oleronia</name>
    <dbReference type="NCBI Taxonomy" id="38875"/>
    <lineage>
        <taxon>Bacteria</taxon>
        <taxon>Bacillati</taxon>
        <taxon>Bacillota</taxon>
        <taxon>Bacilli</taxon>
        <taxon>Bacillales</taxon>
        <taxon>Bacillaceae</taxon>
        <taxon>Heyndrickxia</taxon>
    </lineage>
</organism>
<evidence type="ECO:0000256" key="1">
    <source>
        <dbReference type="ARBA" id="ARBA00009275"/>
    </source>
</evidence>
<evidence type="ECO:0000256" key="4">
    <source>
        <dbReference type="PIRSR" id="PIRSR005902-1"/>
    </source>
</evidence>
<comment type="caution">
    <text evidence="5">The sequence shown here is derived from an EMBL/GenBank/DDBJ whole genome shotgun (WGS) entry which is preliminary data.</text>
</comment>
<evidence type="ECO:0000313" key="6">
    <source>
        <dbReference type="Proteomes" id="UP000189761"/>
    </source>
</evidence>
<proteinExistence type="inferred from homology"/>
<dbReference type="Gene3D" id="3.20.20.140">
    <property type="entry name" value="Metal-dependent hydrolases"/>
    <property type="match status" value="1"/>
</dbReference>
<dbReference type="CDD" id="cd01310">
    <property type="entry name" value="TatD_DNAse"/>
    <property type="match status" value="1"/>
</dbReference>
<dbReference type="Pfam" id="PF01026">
    <property type="entry name" value="TatD_DNase"/>
    <property type="match status" value="1"/>
</dbReference>
<dbReference type="SUPFAM" id="SSF51556">
    <property type="entry name" value="Metallo-dependent hydrolases"/>
    <property type="match status" value="1"/>
</dbReference>
<dbReference type="InterPro" id="IPR001130">
    <property type="entry name" value="TatD-like"/>
</dbReference>
<dbReference type="Proteomes" id="UP000189761">
    <property type="component" value="Unassembled WGS sequence"/>
</dbReference>
<protein>
    <submittedName>
        <fullName evidence="5">DNAase</fullName>
    </submittedName>
</protein>
<comment type="similarity">
    <text evidence="1">Belongs to the metallo-dependent hydrolases superfamily. TatD-type hydrolase family.</text>
</comment>
<sequence>MNKPIIDAHIHLDMYEDIDGMRIVKELEKYGVESLISVSQHLSSAHKNLTLAQLDGRIKPAFGFHPEQAIPKDSEIADLQHFIDKYINEMIAVGEVGLPYYLRQEQKNIPLEPYLEILQLFIQQAVAFDKPIVLHAVYDDAPLVCELLEKYSYNKAHFHWFKGDQKTTERMISNGYFISITPDILYEVEIQQLAKQYPLSQLMVETDGPWPFEGPFKEQMTHPKMIHESIRKIAELKRMDIEEVYLVLYENTKRFYSL</sequence>
<dbReference type="GO" id="GO:0046872">
    <property type="term" value="F:metal ion binding"/>
    <property type="evidence" value="ECO:0007669"/>
    <property type="project" value="UniProtKB-KW"/>
</dbReference>
<dbReference type="GO" id="GO:0016788">
    <property type="term" value="F:hydrolase activity, acting on ester bonds"/>
    <property type="evidence" value="ECO:0007669"/>
    <property type="project" value="InterPro"/>
</dbReference>
<keyword evidence="6" id="KW-1185">Reference proteome</keyword>
<feature type="binding site" evidence="4">
    <location>
        <position position="11"/>
    </location>
    <ligand>
        <name>a divalent metal cation</name>
        <dbReference type="ChEBI" id="CHEBI:60240"/>
        <label>1</label>
    </ligand>
</feature>
<feature type="binding site" evidence="4">
    <location>
        <position position="159"/>
    </location>
    <ligand>
        <name>a divalent metal cation</name>
        <dbReference type="ChEBI" id="CHEBI:60240"/>
        <label>2</label>
    </ligand>
</feature>
<feature type="binding site" evidence="4">
    <location>
        <position position="135"/>
    </location>
    <ligand>
        <name>a divalent metal cation</name>
        <dbReference type="ChEBI" id="CHEBI:60240"/>
        <label>2</label>
    </ligand>
</feature>
<dbReference type="PANTHER" id="PTHR46317">
    <property type="entry name" value="HYDROLASE OF PHP SUPERFAMILY-RELATED PROTEIN"/>
    <property type="match status" value="1"/>
</dbReference>
<feature type="binding site" evidence="4">
    <location>
        <position position="207"/>
    </location>
    <ligand>
        <name>a divalent metal cation</name>
        <dbReference type="ChEBI" id="CHEBI:60240"/>
        <label>1</label>
    </ligand>
</feature>
<evidence type="ECO:0000313" key="5">
    <source>
        <dbReference type="EMBL" id="OOP68015.1"/>
    </source>
</evidence>
<name>A0A8E2IBP7_9BACI</name>
<dbReference type="AlphaFoldDB" id="A0A8E2IBP7"/>
<feature type="binding site" evidence="4">
    <location>
        <position position="95"/>
    </location>
    <ligand>
        <name>a divalent metal cation</name>
        <dbReference type="ChEBI" id="CHEBI:60240"/>
        <label>1</label>
    </ligand>
</feature>
<dbReference type="PROSITE" id="PS01137">
    <property type="entry name" value="TATD_1"/>
    <property type="match status" value="1"/>
</dbReference>
<accession>A0A8E2IBP7</accession>
<dbReference type="RefSeq" id="WP_078110336.1">
    <property type="nucleotide sequence ID" value="NZ_CP065424.1"/>
</dbReference>
<dbReference type="EMBL" id="MTLA01000142">
    <property type="protein sequence ID" value="OOP68015.1"/>
    <property type="molecule type" value="Genomic_DNA"/>
</dbReference>